<feature type="compositionally biased region" description="Basic and acidic residues" evidence="1">
    <location>
        <begin position="39"/>
        <end position="50"/>
    </location>
</feature>
<accession>A0A7J7T5P5</accession>
<sequence>MIRVTKPVAHGKGGLEGSERRRQRGRGVGWDDDGLGGDVLEHLGHTEPGPKRKFLTSGQDTSGPPAPCNSWQVRRTVPAPVLVCKHPWQRPTRGTWCPCLILQVKGRRHREGQGLAQGRSDGKKRPGFDPGFPDGDMQVATTLLFLFPS</sequence>
<name>A0A7J7T5P5_MYOMY</name>
<gene>
    <name evidence="2" type="ORF">mMyoMyo1_009161</name>
</gene>
<evidence type="ECO:0000313" key="2">
    <source>
        <dbReference type="EMBL" id="KAF6296029.1"/>
    </source>
</evidence>
<evidence type="ECO:0000313" key="3">
    <source>
        <dbReference type="Proteomes" id="UP000527355"/>
    </source>
</evidence>
<feature type="region of interest" description="Disordered" evidence="1">
    <location>
        <begin position="110"/>
        <end position="134"/>
    </location>
</feature>
<dbReference type="AlphaFoldDB" id="A0A7J7T5P5"/>
<evidence type="ECO:0000256" key="1">
    <source>
        <dbReference type="SAM" id="MobiDB-lite"/>
    </source>
</evidence>
<proteinExistence type="predicted"/>
<reference evidence="2 3" key="1">
    <citation type="journal article" date="2020" name="Nature">
        <title>Six reference-quality genomes reveal evolution of bat adaptations.</title>
        <authorList>
            <person name="Jebb D."/>
            <person name="Huang Z."/>
            <person name="Pippel M."/>
            <person name="Hughes G.M."/>
            <person name="Lavrichenko K."/>
            <person name="Devanna P."/>
            <person name="Winkler S."/>
            <person name="Jermiin L.S."/>
            <person name="Skirmuntt E.C."/>
            <person name="Katzourakis A."/>
            <person name="Burkitt-Gray L."/>
            <person name="Ray D.A."/>
            <person name="Sullivan K.A.M."/>
            <person name="Roscito J.G."/>
            <person name="Kirilenko B.M."/>
            <person name="Davalos L.M."/>
            <person name="Corthals A.P."/>
            <person name="Power M.L."/>
            <person name="Jones G."/>
            <person name="Ransome R.D."/>
            <person name="Dechmann D.K.N."/>
            <person name="Locatelli A.G."/>
            <person name="Puechmaille S.J."/>
            <person name="Fedrigo O."/>
            <person name="Jarvis E.D."/>
            <person name="Hiller M."/>
            <person name="Vernes S.C."/>
            <person name="Myers E.W."/>
            <person name="Teeling E.C."/>
        </authorList>
    </citation>
    <scope>NUCLEOTIDE SEQUENCE [LARGE SCALE GENOMIC DNA]</scope>
    <source>
        <strain evidence="2">MMyoMyo1</strain>
        <tissue evidence="2">Flight muscle</tissue>
    </source>
</reference>
<comment type="caution">
    <text evidence="2">The sequence shown here is derived from an EMBL/GenBank/DDBJ whole genome shotgun (WGS) entry which is preliminary data.</text>
</comment>
<keyword evidence="3" id="KW-1185">Reference proteome</keyword>
<protein>
    <submittedName>
        <fullName evidence="2">Uncharacterized protein</fullName>
    </submittedName>
</protein>
<dbReference type="Proteomes" id="UP000527355">
    <property type="component" value="Unassembled WGS sequence"/>
</dbReference>
<dbReference type="EMBL" id="JABWUV010000017">
    <property type="protein sequence ID" value="KAF6296029.1"/>
    <property type="molecule type" value="Genomic_DNA"/>
</dbReference>
<feature type="region of interest" description="Disordered" evidence="1">
    <location>
        <begin position="1"/>
        <end position="71"/>
    </location>
</feature>
<organism evidence="2 3">
    <name type="scientific">Myotis myotis</name>
    <name type="common">Greater mouse-eared bat</name>
    <name type="synonym">Vespertilio myotis</name>
    <dbReference type="NCBI Taxonomy" id="51298"/>
    <lineage>
        <taxon>Eukaryota</taxon>
        <taxon>Metazoa</taxon>
        <taxon>Chordata</taxon>
        <taxon>Craniata</taxon>
        <taxon>Vertebrata</taxon>
        <taxon>Euteleostomi</taxon>
        <taxon>Mammalia</taxon>
        <taxon>Eutheria</taxon>
        <taxon>Laurasiatheria</taxon>
        <taxon>Chiroptera</taxon>
        <taxon>Yangochiroptera</taxon>
        <taxon>Vespertilionidae</taxon>
        <taxon>Myotis</taxon>
    </lineage>
</organism>